<protein>
    <submittedName>
        <fullName evidence="1">Uncharacterized protein</fullName>
    </submittedName>
</protein>
<dbReference type="Proteomes" id="UP001056436">
    <property type="component" value="Unassembled WGS sequence"/>
</dbReference>
<organism evidence="1 2">
    <name type="scientific">Colletotrichum abscissum</name>
    <dbReference type="NCBI Taxonomy" id="1671311"/>
    <lineage>
        <taxon>Eukaryota</taxon>
        <taxon>Fungi</taxon>
        <taxon>Dikarya</taxon>
        <taxon>Ascomycota</taxon>
        <taxon>Pezizomycotina</taxon>
        <taxon>Sordariomycetes</taxon>
        <taxon>Hypocreomycetidae</taxon>
        <taxon>Glomerellales</taxon>
        <taxon>Glomerellaceae</taxon>
        <taxon>Colletotrichum</taxon>
        <taxon>Colletotrichum acutatum species complex</taxon>
    </lineage>
</organism>
<proteinExistence type="predicted"/>
<name>A0A9Q0B5V3_9PEZI</name>
<dbReference type="EMBL" id="SDAQ01000004">
    <property type="protein sequence ID" value="KAI3558225.1"/>
    <property type="molecule type" value="Genomic_DNA"/>
</dbReference>
<reference evidence="1" key="1">
    <citation type="submission" date="2019-01" db="EMBL/GenBank/DDBJ databases">
        <title>Colletotrichum abscissum LGMF1257.</title>
        <authorList>
            <person name="Baroncelli R."/>
        </authorList>
    </citation>
    <scope>NUCLEOTIDE SEQUENCE</scope>
    <source>
        <strain evidence="1">Ca142</strain>
    </source>
</reference>
<keyword evidence="2" id="KW-1185">Reference proteome</keyword>
<dbReference type="AlphaFoldDB" id="A0A9Q0B5V3"/>
<evidence type="ECO:0000313" key="1">
    <source>
        <dbReference type="EMBL" id="KAI3558225.1"/>
    </source>
</evidence>
<gene>
    <name evidence="1" type="ORF">CABS02_01372</name>
</gene>
<accession>A0A9Q0B5V3</accession>
<evidence type="ECO:0000313" key="2">
    <source>
        <dbReference type="Proteomes" id="UP001056436"/>
    </source>
</evidence>
<sequence>MGWSWGVGRGSRYRWLDVCRLVVPDASEYVEGRVEVTRGRLRKAEEGWMVGCRLLWGALGSDTGTGMGGH</sequence>
<comment type="caution">
    <text evidence="1">The sequence shown here is derived from an EMBL/GenBank/DDBJ whole genome shotgun (WGS) entry which is preliminary data.</text>
</comment>
<dbReference type="OrthoDB" id="10392966at2759"/>